<proteinExistence type="predicted"/>
<dbReference type="PANTHER" id="PTHR30336:SF4">
    <property type="entry name" value="ENVELOPE BIOGENESIS FACTOR ELYC"/>
    <property type="match status" value="1"/>
</dbReference>
<evidence type="ECO:0000256" key="1">
    <source>
        <dbReference type="SAM" id="Phobius"/>
    </source>
</evidence>
<keyword evidence="4" id="KW-1185">Reference proteome</keyword>
<keyword evidence="1" id="KW-0472">Membrane</keyword>
<dbReference type="Gene3D" id="3.40.50.620">
    <property type="entry name" value="HUPs"/>
    <property type="match status" value="1"/>
</dbReference>
<protein>
    <submittedName>
        <fullName evidence="3">Vancomycin permeability regulator SanA</fullName>
    </submittedName>
</protein>
<feature type="domain" description="DUF218" evidence="2">
    <location>
        <begin position="43"/>
        <end position="176"/>
    </location>
</feature>
<keyword evidence="1" id="KW-0812">Transmembrane</keyword>
<dbReference type="GO" id="GO:0000270">
    <property type="term" value="P:peptidoglycan metabolic process"/>
    <property type="evidence" value="ECO:0007669"/>
    <property type="project" value="TreeGrafter"/>
</dbReference>
<dbReference type="GO" id="GO:0005886">
    <property type="term" value="C:plasma membrane"/>
    <property type="evidence" value="ECO:0007669"/>
    <property type="project" value="TreeGrafter"/>
</dbReference>
<dbReference type="RefSeq" id="WP_165873714.1">
    <property type="nucleotide sequence ID" value="NZ_SLXV01000020.1"/>
</dbReference>
<evidence type="ECO:0000259" key="2">
    <source>
        <dbReference type="Pfam" id="PF02698"/>
    </source>
</evidence>
<organism evidence="3 4">
    <name type="scientific">Baia soyae</name>
    <dbReference type="NCBI Taxonomy" id="1544746"/>
    <lineage>
        <taxon>Bacteria</taxon>
        <taxon>Bacillati</taxon>
        <taxon>Bacillota</taxon>
        <taxon>Bacilli</taxon>
        <taxon>Bacillales</taxon>
        <taxon>Thermoactinomycetaceae</taxon>
        <taxon>Baia</taxon>
    </lineage>
</organism>
<dbReference type="InterPro" id="IPR003848">
    <property type="entry name" value="DUF218"/>
</dbReference>
<name>A0A4R2RSQ2_9BACL</name>
<accession>A0A4R2RSQ2</accession>
<feature type="transmembrane region" description="Helical" evidence="1">
    <location>
        <begin position="6"/>
        <end position="27"/>
    </location>
</feature>
<evidence type="ECO:0000313" key="3">
    <source>
        <dbReference type="EMBL" id="TCP67290.1"/>
    </source>
</evidence>
<dbReference type="InterPro" id="IPR014729">
    <property type="entry name" value="Rossmann-like_a/b/a_fold"/>
</dbReference>
<keyword evidence="1" id="KW-1133">Transmembrane helix</keyword>
<dbReference type="Proteomes" id="UP000294746">
    <property type="component" value="Unassembled WGS sequence"/>
</dbReference>
<dbReference type="CDD" id="cd06259">
    <property type="entry name" value="YdcF-like"/>
    <property type="match status" value="1"/>
</dbReference>
<dbReference type="EMBL" id="SLXV01000020">
    <property type="protein sequence ID" value="TCP67290.1"/>
    <property type="molecule type" value="Genomic_DNA"/>
</dbReference>
<dbReference type="GO" id="GO:0043164">
    <property type="term" value="P:Gram-negative-bacterium-type cell wall biogenesis"/>
    <property type="evidence" value="ECO:0007669"/>
    <property type="project" value="TreeGrafter"/>
</dbReference>
<dbReference type="InterPro" id="IPR051599">
    <property type="entry name" value="Cell_Envelope_Assoc"/>
</dbReference>
<gene>
    <name evidence="3" type="ORF">EDD57_1206</name>
</gene>
<evidence type="ECO:0000313" key="4">
    <source>
        <dbReference type="Proteomes" id="UP000294746"/>
    </source>
</evidence>
<comment type="caution">
    <text evidence="3">The sequence shown here is derived from an EMBL/GenBank/DDBJ whole genome shotgun (WGS) entry which is preliminary data.</text>
</comment>
<dbReference type="Pfam" id="PF02698">
    <property type="entry name" value="DUF218"/>
    <property type="match status" value="1"/>
</dbReference>
<dbReference type="PANTHER" id="PTHR30336">
    <property type="entry name" value="INNER MEMBRANE PROTEIN, PROBABLE PERMEASE"/>
    <property type="match status" value="1"/>
</dbReference>
<reference evidence="3 4" key="1">
    <citation type="submission" date="2019-03" db="EMBL/GenBank/DDBJ databases">
        <title>Genomic Encyclopedia of Type Strains, Phase IV (KMG-IV): sequencing the most valuable type-strain genomes for metagenomic binning, comparative biology and taxonomic classification.</title>
        <authorList>
            <person name="Goeker M."/>
        </authorList>
    </citation>
    <scope>NUCLEOTIDE SEQUENCE [LARGE SCALE GENOMIC DNA]</scope>
    <source>
        <strain evidence="3 4">DSM 46831</strain>
    </source>
</reference>
<sequence length="193" mass="21745">MNTTKWLLTFSLSLILLLLLIIGYFYLKVSQYDDTPTQSSHADAGVVLGAALWNGKPSPALVERLEMAVKLYDDKKVEYLIVSGGLEKEGVTEALAMKEYLVQKKVPQERILLEDQSSNTQQNLENTKKLLAGTQIDHIVIITHDYHMTRALQYAEQTGLKDSLIAPVHSEVLFLPYHKTRESLALIKQSLSF</sequence>
<dbReference type="AlphaFoldDB" id="A0A4R2RSQ2"/>